<keyword evidence="2" id="KW-1185">Reference proteome</keyword>
<protein>
    <submittedName>
        <fullName evidence="1">Uncharacterized protein</fullName>
    </submittedName>
</protein>
<dbReference type="AlphaFoldDB" id="A0AAE3A287"/>
<organism evidence="1 2">
    <name type="scientific">Waltera acetigignens</name>
    <dbReference type="NCBI Taxonomy" id="2981769"/>
    <lineage>
        <taxon>Bacteria</taxon>
        <taxon>Bacillati</taxon>
        <taxon>Bacillota</taxon>
        <taxon>Clostridia</taxon>
        <taxon>Lachnospirales</taxon>
        <taxon>Lachnospiraceae</taxon>
        <taxon>Waltera</taxon>
    </lineage>
</organism>
<sequence>MIESSLSPIVACICEGGAETAIIDMLVDNNLLVFTREQMLNEEVIRCRSAKVFEQRYLRKEFKSKITVLRVLDSHSEGFRLSPAYEHKVDNVINVVTSPEIEMLLILAEDKYEEYIKKSSSMSPSVFCKQVLKMKDKIKSREFVREYFADIDMLVSTIQEYKKKRILKKGEIYLADLLK</sequence>
<dbReference type="RefSeq" id="WP_227732990.1">
    <property type="nucleotide sequence ID" value="NZ_JAJEPV010000010.1"/>
</dbReference>
<proteinExistence type="predicted"/>
<dbReference type="Proteomes" id="UP001197795">
    <property type="component" value="Unassembled WGS sequence"/>
</dbReference>
<gene>
    <name evidence="1" type="ORF">LKD75_05780</name>
</gene>
<comment type="caution">
    <text evidence="1">The sequence shown here is derived from an EMBL/GenBank/DDBJ whole genome shotgun (WGS) entry which is preliminary data.</text>
</comment>
<evidence type="ECO:0000313" key="2">
    <source>
        <dbReference type="Proteomes" id="UP001197795"/>
    </source>
</evidence>
<accession>A0AAE3A287</accession>
<dbReference type="EMBL" id="JAJEPV010000010">
    <property type="protein sequence ID" value="MCC2119106.1"/>
    <property type="molecule type" value="Genomic_DNA"/>
</dbReference>
<reference evidence="1 2" key="1">
    <citation type="submission" date="2021-10" db="EMBL/GenBank/DDBJ databases">
        <title>Anaerobic single-cell dispensing facilitates the cultivation of human gut bacteria.</title>
        <authorList>
            <person name="Afrizal A."/>
        </authorList>
    </citation>
    <scope>NUCLEOTIDE SEQUENCE [LARGE SCALE GENOMIC DNA]</scope>
    <source>
        <strain evidence="1 2">CLA-AA-H273</strain>
    </source>
</reference>
<evidence type="ECO:0000313" key="1">
    <source>
        <dbReference type="EMBL" id="MCC2119106.1"/>
    </source>
</evidence>
<name>A0AAE3A287_9FIRM</name>